<organism evidence="2 3">
    <name type="scientific">Marinigracilibium pacificum</name>
    <dbReference type="NCBI Taxonomy" id="2729599"/>
    <lineage>
        <taxon>Bacteria</taxon>
        <taxon>Pseudomonadati</taxon>
        <taxon>Bacteroidota</taxon>
        <taxon>Cytophagia</taxon>
        <taxon>Cytophagales</taxon>
        <taxon>Flammeovirgaceae</taxon>
        <taxon>Marinigracilibium</taxon>
    </lineage>
</organism>
<dbReference type="RefSeq" id="WP_169682330.1">
    <property type="nucleotide sequence ID" value="NZ_JABBNU010000007.1"/>
</dbReference>
<protein>
    <recommendedName>
        <fullName evidence="4">Cyclic nucleotide-binding domain-containing protein</fullName>
    </recommendedName>
</protein>
<evidence type="ECO:0000256" key="1">
    <source>
        <dbReference type="SAM" id="Phobius"/>
    </source>
</evidence>
<gene>
    <name evidence="2" type="ORF">HH304_13015</name>
</gene>
<sequence length="1061" mass="120377">MINKLIGLIGARPEEKEKVLLLLAKGFFMGIFLAGYTVTAQTLFINRIGADKLDTAFVLTGLLGVVVTWVYSKLQHNIHYSRLVIGNIILVILMVLGIRVLFWYFGSLDWLIYTLYILYGPINALIILGFWGVFLRLFNLRQSKRIIGGIDSGQLSASILTFFALPFINKFVGASDILVLTNGCLIISLSFLLIIVSKYDIDFTKIKTKEEKRSLKFKNLFKRKYIVLLSAFLIVSMIALKFIEFIYSNVLEERYINDEQSLFAFIGIANGTIMILSFMIQTFVNDKIIADYGVKVAVLVMPVILGILSLVAIFIATAFGFSIIESAGFAAYFIVIVGAYVFTTSLRDAMENPAFKLYFLPLEDNIRFDIQTKIEGVIGQVATLLAGGLMLLLSFINLDQAFFLMSLVFVVIVMVFVVNALHKSYTDVLHKKLSALKQSRQVIEEDLPVKSAVLSKEVVLSLLKSDLNTVTLNLDLVKKVEPAQYYDLLYYLLKNENVDVIMYILKVITEVKPLSSLPYLNDLIENSEHGQVKVMAENARSMIFHFKGIMDDGKLLDQMARSSNNYEREFVAHYLVNEESSKNDDLLHLLLRDPNNQVRKSAIIAAGNIKRQEFWPVLLELIQSNTFGSLAQKSLAIIGDPVINRLESVFYKSGQSLQTMRRVLKTYGRIGSEKAKEVLWNKMDYPDKQIQQEVLDNLSKVGIIINKERASRIKDIIKGDLVNILWNDLAIKSIQIDIDNQLHDALKEENNRTFDHIYTLLSMIYDSSSIETVKENIESQNPDNITFAIELLDVFLDDDLKEYLIPVLDDIPLDEKLAKLNIYDPFEKVTDADLCKNIINRDYNQISRWTKACALFNMAFLDDDHVISDDLVAQLFNPDPLLCETAAWVIYAHSPYDFEVLSKRIPENSRKYITKLIPEIDNHNINDIFKLRFGKARFLKKVELFSSLSTNVLNEVLEVCKEVYYPEGASLDLKGKYSVSDIILLFKGRLSLLNSKGEAIKFGHGDLIGGGIHVSGDDYFSVLEDDLVGLKIAYDDYLELLNNHKEVLEKVLILNNKQVTV</sequence>
<dbReference type="SUPFAM" id="SSF48371">
    <property type="entry name" value="ARM repeat"/>
    <property type="match status" value="2"/>
</dbReference>
<dbReference type="AlphaFoldDB" id="A0A848J1D3"/>
<proteinExistence type="predicted"/>
<dbReference type="CDD" id="cd06174">
    <property type="entry name" value="MFS"/>
    <property type="match status" value="1"/>
</dbReference>
<feature type="transmembrane region" description="Helical" evidence="1">
    <location>
        <begin position="225"/>
        <end position="243"/>
    </location>
</feature>
<evidence type="ECO:0000313" key="3">
    <source>
        <dbReference type="Proteomes" id="UP000559010"/>
    </source>
</evidence>
<dbReference type="InterPro" id="IPR036259">
    <property type="entry name" value="MFS_trans_sf"/>
</dbReference>
<dbReference type="EMBL" id="JABBNU010000007">
    <property type="protein sequence ID" value="NMM49325.1"/>
    <property type="molecule type" value="Genomic_DNA"/>
</dbReference>
<dbReference type="Gene3D" id="1.25.10.10">
    <property type="entry name" value="Leucine-rich Repeat Variant"/>
    <property type="match status" value="1"/>
</dbReference>
<dbReference type="Proteomes" id="UP000559010">
    <property type="component" value="Unassembled WGS sequence"/>
</dbReference>
<feature type="transmembrane region" description="Helical" evidence="1">
    <location>
        <begin position="402"/>
        <end position="422"/>
    </location>
</feature>
<keyword evidence="1" id="KW-0472">Membrane</keyword>
<name>A0A848J1D3_9BACT</name>
<feature type="transmembrane region" description="Helical" evidence="1">
    <location>
        <begin position="20"/>
        <end position="44"/>
    </location>
</feature>
<dbReference type="SUPFAM" id="SSF103473">
    <property type="entry name" value="MFS general substrate transporter"/>
    <property type="match status" value="1"/>
</dbReference>
<feature type="transmembrane region" description="Helical" evidence="1">
    <location>
        <begin position="177"/>
        <end position="197"/>
    </location>
</feature>
<feature type="transmembrane region" description="Helical" evidence="1">
    <location>
        <begin position="329"/>
        <end position="346"/>
    </location>
</feature>
<dbReference type="InterPro" id="IPR014710">
    <property type="entry name" value="RmlC-like_jellyroll"/>
</dbReference>
<accession>A0A848J1D3</accession>
<reference evidence="2 3" key="1">
    <citation type="submission" date="2020-04" db="EMBL/GenBank/DDBJ databases">
        <title>Flammeovirgaceae bacterium KN852 isolated from deep sea.</title>
        <authorList>
            <person name="Zhang D.-C."/>
        </authorList>
    </citation>
    <scope>NUCLEOTIDE SEQUENCE [LARGE SCALE GENOMIC DNA]</scope>
    <source>
        <strain evidence="2 3">KN852</strain>
    </source>
</reference>
<evidence type="ECO:0000313" key="2">
    <source>
        <dbReference type="EMBL" id="NMM49325.1"/>
    </source>
</evidence>
<feature type="transmembrane region" description="Helical" evidence="1">
    <location>
        <begin position="146"/>
        <end position="165"/>
    </location>
</feature>
<keyword evidence="3" id="KW-1185">Reference proteome</keyword>
<dbReference type="InterPro" id="IPR016024">
    <property type="entry name" value="ARM-type_fold"/>
</dbReference>
<comment type="caution">
    <text evidence="2">The sequence shown here is derived from an EMBL/GenBank/DDBJ whole genome shotgun (WGS) entry which is preliminary data.</text>
</comment>
<keyword evidence="1" id="KW-0812">Transmembrane</keyword>
<feature type="transmembrane region" description="Helical" evidence="1">
    <location>
        <begin position="84"/>
        <end position="105"/>
    </location>
</feature>
<evidence type="ECO:0008006" key="4">
    <source>
        <dbReference type="Google" id="ProtNLM"/>
    </source>
</evidence>
<feature type="transmembrane region" description="Helical" evidence="1">
    <location>
        <begin position="111"/>
        <end position="134"/>
    </location>
</feature>
<dbReference type="Gene3D" id="2.60.120.10">
    <property type="entry name" value="Jelly Rolls"/>
    <property type="match status" value="1"/>
</dbReference>
<feature type="transmembrane region" description="Helical" evidence="1">
    <location>
        <begin position="263"/>
        <end position="284"/>
    </location>
</feature>
<keyword evidence="1" id="KW-1133">Transmembrane helix</keyword>
<dbReference type="InterPro" id="IPR011989">
    <property type="entry name" value="ARM-like"/>
</dbReference>
<feature type="transmembrane region" description="Helical" evidence="1">
    <location>
        <begin position="377"/>
        <end position="396"/>
    </location>
</feature>
<dbReference type="InterPro" id="IPR018490">
    <property type="entry name" value="cNMP-bd_dom_sf"/>
</dbReference>
<feature type="transmembrane region" description="Helical" evidence="1">
    <location>
        <begin position="296"/>
        <end position="323"/>
    </location>
</feature>
<dbReference type="SUPFAM" id="SSF51206">
    <property type="entry name" value="cAMP-binding domain-like"/>
    <property type="match status" value="1"/>
</dbReference>
<feature type="transmembrane region" description="Helical" evidence="1">
    <location>
        <begin position="56"/>
        <end position="72"/>
    </location>
</feature>